<sequence length="413" mass="47670">MVDGSIGDRLLDERFDRRLKQRVTANHLCKSLCFETVEEYEIEECDKEYLVFLNGLTNGVDSSDEKVDANLEDFGHCTDDNATSPCEWSDKEVDPVYRMFFQHLIEEGNAYKLEIPSVNGMKVYVKYEEQEHEQEQSSLKSDQNRKRPGTTRILRSASKKMEIESPAKESPVPVFEKQVNLDCAKSISHGVDGNSSTIPGTGFRSAKHLSQSDSDSDVLDEDYKTFLTDFFYDDDHRLIYMPVDGRSIVYEDDESTSDSEVVMVDTDQCKRRRGSFGRKYSPSSMDVDSGKCLASRGICNGSNFRERLMKVLKSPYDQHEYDFYLDEVSCRKPLVRHRELRSRVLKAYTLESCGNSYLHIYSELATRIQAVQYDRPRTLNLLRGFFYWLQNLSHDDAFRPWMDPSCLDVLPQS</sequence>
<gene>
    <name evidence="2" type="ORF">CITCOLO1_LOCUS119</name>
</gene>
<dbReference type="EMBL" id="OZ021735">
    <property type="protein sequence ID" value="CAK9308606.1"/>
    <property type="molecule type" value="Genomic_DNA"/>
</dbReference>
<organism evidence="2 3">
    <name type="scientific">Citrullus colocynthis</name>
    <name type="common">colocynth</name>
    <dbReference type="NCBI Taxonomy" id="252529"/>
    <lineage>
        <taxon>Eukaryota</taxon>
        <taxon>Viridiplantae</taxon>
        <taxon>Streptophyta</taxon>
        <taxon>Embryophyta</taxon>
        <taxon>Tracheophyta</taxon>
        <taxon>Spermatophyta</taxon>
        <taxon>Magnoliopsida</taxon>
        <taxon>eudicotyledons</taxon>
        <taxon>Gunneridae</taxon>
        <taxon>Pentapetalae</taxon>
        <taxon>rosids</taxon>
        <taxon>fabids</taxon>
        <taxon>Cucurbitales</taxon>
        <taxon>Cucurbitaceae</taxon>
        <taxon>Benincaseae</taxon>
        <taxon>Citrullus</taxon>
    </lineage>
</organism>
<protein>
    <submittedName>
        <fullName evidence="2">Uncharacterized protein</fullName>
    </submittedName>
</protein>
<keyword evidence="3" id="KW-1185">Reference proteome</keyword>
<evidence type="ECO:0000313" key="2">
    <source>
        <dbReference type="EMBL" id="CAK9308606.1"/>
    </source>
</evidence>
<dbReference type="PANTHER" id="PTHR34194">
    <property type="entry name" value="F14J8.16 PROTEIN"/>
    <property type="match status" value="1"/>
</dbReference>
<dbReference type="Proteomes" id="UP001642487">
    <property type="component" value="Chromosome 1"/>
</dbReference>
<name>A0ABP0XMH0_9ROSI</name>
<accession>A0ABP0XMH0</accession>
<evidence type="ECO:0000313" key="3">
    <source>
        <dbReference type="Proteomes" id="UP001642487"/>
    </source>
</evidence>
<evidence type="ECO:0000256" key="1">
    <source>
        <dbReference type="SAM" id="MobiDB-lite"/>
    </source>
</evidence>
<dbReference type="PANTHER" id="PTHR34194:SF2">
    <property type="entry name" value="F14J8.16 PROTEIN"/>
    <property type="match status" value="1"/>
</dbReference>
<proteinExistence type="predicted"/>
<reference evidence="2 3" key="1">
    <citation type="submission" date="2024-03" db="EMBL/GenBank/DDBJ databases">
        <authorList>
            <person name="Gkanogiannis A."/>
            <person name="Becerra Lopez-Lavalle L."/>
        </authorList>
    </citation>
    <scope>NUCLEOTIDE SEQUENCE [LARGE SCALE GENOMIC DNA]</scope>
</reference>
<feature type="region of interest" description="Disordered" evidence="1">
    <location>
        <begin position="134"/>
        <end position="171"/>
    </location>
</feature>